<protein>
    <submittedName>
        <fullName evidence="8">Scavenger receptor class B, member 2a</fullName>
    </submittedName>
</protein>
<dbReference type="Ensembl" id="ENSNFUT00015036756.1">
    <property type="protein sequence ID" value="ENSNFUP00015035193.1"/>
    <property type="gene ID" value="ENSNFUG00015017085.1"/>
</dbReference>
<evidence type="ECO:0000256" key="7">
    <source>
        <dbReference type="SAM" id="SignalP"/>
    </source>
</evidence>
<evidence type="ECO:0000313" key="9">
    <source>
        <dbReference type="Proteomes" id="UP000694548"/>
    </source>
</evidence>
<dbReference type="AlphaFoldDB" id="A0A8C6MJE0"/>
<dbReference type="GO" id="GO:0005044">
    <property type="term" value="F:scavenger receptor activity"/>
    <property type="evidence" value="ECO:0007669"/>
    <property type="project" value="TreeGrafter"/>
</dbReference>
<comment type="subcellular location">
    <subcellularLocation>
        <location evidence="1">Membrane</location>
    </subcellularLocation>
</comment>
<keyword evidence="3" id="KW-0812">Transmembrane</keyword>
<dbReference type="PRINTS" id="PR01609">
    <property type="entry name" value="CD36FAMILY"/>
</dbReference>
<keyword evidence="7" id="KW-0732">Signal</keyword>
<evidence type="ECO:0000256" key="4">
    <source>
        <dbReference type="ARBA" id="ARBA00022989"/>
    </source>
</evidence>
<dbReference type="PANTHER" id="PTHR11923">
    <property type="entry name" value="SCAVENGER RECEPTOR CLASS B TYPE-1 SR-B1"/>
    <property type="match status" value="1"/>
</dbReference>
<evidence type="ECO:0000256" key="6">
    <source>
        <dbReference type="ARBA" id="ARBA00023180"/>
    </source>
</evidence>
<evidence type="ECO:0000256" key="1">
    <source>
        <dbReference type="ARBA" id="ARBA00004370"/>
    </source>
</evidence>
<keyword evidence="5" id="KW-0472">Membrane</keyword>
<reference evidence="8" key="1">
    <citation type="submission" date="2014-08" db="EMBL/GenBank/DDBJ databases">
        <authorList>
            <person name="Senf B."/>
            <person name="Petzold A."/>
            <person name="Downie B.R."/>
            <person name="Koch P."/>
            <person name="Platzer M."/>
        </authorList>
    </citation>
    <scope>NUCLEOTIDE SEQUENCE [LARGE SCALE GENOMIC DNA]</scope>
    <source>
        <strain evidence="8">GRZ</strain>
    </source>
</reference>
<reference evidence="8" key="2">
    <citation type="submission" date="2025-08" db="UniProtKB">
        <authorList>
            <consortium name="Ensembl"/>
        </authorList>
    </citation>
    <scope>IDENTIFICATION</scope>
</reference>
<name>A0A8C6MJE0_NOTFU</name>
<keyword evidence="4" id="KW-1133">Transmembrane helix</keyword>
<evidence type="ECO:0000256" key="5">
    <source>
        <dbReference type="ARBA" id="ARBA00023136"/>
    </source>
</evidence>
<sequence length="423" mass="48108">MTRRSCAIYVPGIVCVHLLLVAQAFQTSRLKRDKSQVFQAWKNPPPPVYMEFYFFNVTNPEVLLAGGKASVQQIGPYTYRAQENVTFLENGTKSAGNPEVDLVRTINIPLVALMNDMETFSFILRTVVCMFVDSLNVSLFMTRTVHEILWGFKDPLLTKIHSLQPEVDEYFGLMWKKNSLYKEGLGSNEKIETWNSLRKMSWWPSSQSSVISGMEGAVFHPLINKNELLYIFAAELCRSIHLTYMKEVEVKGVRAYRFAPPADVLMSLNNAVACMLEMCLGIGVLKVGVCREGLPVVMSFPRFYQADKAYIDTVDGLKPQKEYHETYLDLQPTLGVPIRSCKRTQLNVLLKRFSGFRNMRYIQKTVFPILFVSEVRLSSLTLIFCLVSFPNDQKRAGVYLQPGNLVKRVPFSNSTRDASAKIL</sequence>
<keyword evidence="9" id="KW-1185">Reference proteome</keyword>
<feature type="signal peptide" evidence="7">
    <location>
        <begin position="1"/>
        <end position="24"/>
    </location>
</feature>
<dbReference type="PANTHER" id="PTHR11923:SF56">
    <property type="entry name" value="LYSOSOME MEMBRANE PROTEIN 2"/>
    <property type="match status" value="1"/>
</dbReference>
<organism evidence="8 9">
    <name type="scientific">Nothobranchius furzeri</name>
    <name type="common">Turquoise killifish</name>
    <dbReference type="NCBI Taxonomy" id="105023"/>
    <lineage>
        <taxon>Eukaryota</taxon>
        <taxon>Metazoa</taxon>
        <taxon>Chordata</taxon>
        <taxon>Craniata</taxon>
        <taxon>Vertebrata</taxon>
        <taxon>Euteleostomi</taxon>
        <taxon>Actinopterygii</taxon>
        <taxon>Neopterygii</taxon>
        <taxon>Teleostei</taxon>
        <taxon>Neoteleostei</taxon>
        <taxon>Acanthomorphata</taxon>
        <taxon>Ovalentaria</taxon>
        <taxon>Atherinomorphae</taxon>
        <taxon>Cyprinodontiformes</taxon>
        <taxon>Nothobranchiidae</taxon>
        <taxon>Nothobranchius</taxon>
    </lineage>
</organism>
<evidence type="ECO:0000256" key="2">
    <source>
        <dbReference type="ARBA" id="ARBA00010532"/>
    </source>
</evidence>
<proteinExistence type="inferred from homology"/>
<dbReference type="GO" id="GO:0006622">
    <property type="term" value="P:protein targeting to lysosome"/>
    <property type="evidence" value="ECO:0007669"/>
    <property type="project" value="TreeGrafter"/>
</dbReference>
<reference evidence="8" key="3">
    <citation type="submission" date="2025-09" db="UniProtKB">
        <authorList>
            <consortium name="Ensembl"/>
        </authorList>
    </citation>
    <scope>IDENTIFICATION</scope>
</reference>
<evidence type="ECO:0000256" key="3">
    <source>
        <dbReference type="ARBA" id="ARBA00022692"/>
    </source>
</evidence>
<dbReference type="Pfam" id="PF01130">
    <property type="entry name" value="CD36"/>
    <property type="match status" value="1"/>
</dbReference>
<dbReference type="InterPro" id="IPR002159">
    <property type="entry name" value="CD36_fam"/>
</dbReference>
<accession>A0A8C6MJE0</accession>
<dbReference type="GO" id="GO:0016020">
    <property type="term" value="C:membrane"/>
    <property type="evidence" value="ECO:0007669"/>
    <property type="project" value="UniProtKB-SubCell"/>
</dbReference>
<dbReference type="Proteomes" id="UP000694548">
    <property type="component" value="Chromosome sgr18"/>
</dbReference>
<feature type="chain" id="PRO_5034079293" evidence="7">
    <location>
        <begin position="25"/>
        <end position="423"/>
    </location>
</feature>
<dbReference type="GO" id="GO:0005737">
    <property type="term" value="C:cytoplasm"/>
    <property type="evidence" value="ECO:0007669"/>
    <property type="project" value="TreeGrafter"/>
</dbReference>
<comment type="similarity">
    <text evidence="2">Belongs to the CD36 family.</text>
</comment>
<evidence type="ECO:0000313" key="8">
    <source>
        <dbReference type="Ensembl" id="ENSNFUP00015035193.1"/>
    </source>
</evidence>
<dbReference type="GeneTree" id="ENSGT00940000153372"/>
<keyword evidence="6" id="KW-0325">Glycoprotein</keyword>
<dbReference type="GO" id="GO:0006898">
    <property type="term" value="P:receptor-mediated endocytosis"/>
    <property type="evidence" value="ECO:0007669"/>
    <property type="project" value="TreeGrafter"/>
</dbReference>